<gene>
    <name evidence="3" type="ORF">PHMEG_00016756</name>
</gene>
<evidence type="ECO:0000313" key="3">
    <source>
        <dbReference type="EMBL" id="OWZ10398.1"/>
    </source>
</evidence>
<organism evidence="3 4">
    <name type="scientific">Phytophthora megakarya</name>
    <dbReference type="NCBI Taxonomy" id="4795"/>
    <lineage>
        <taxon>Eukaryota</taxon>
        <taxon>Sar</taxon>
        <taxon>Stramenopiles</taxon>
        <taxon>Oomycota</taxon>
        <taxon>Peronosporomycetes</taxon>
        <taxon>Peronosporales</taxon>
        <taxon>Peronosporaceae</taxon>
        <taxon>Phytophthora</taxon>
    </lineage>
</organism>
<feature type="compositionally biased region" description="Polar residues" evidence="1">
    <location>
        <begin position="36"/>
        <end position="45"/>
    </location>
</feature>
<dbReference type="AlphaFoldDB" id="A0A225VZQ0"/>
<keyword evidence="2" id="KW-0732">Signal</keyword>
<feature type="compositionally biased region" description="Basic and acidic residues" evidence="1">
    <location>
        <begin position="50"/>
        <end position="67"/>
    </location>
</feature>
<name>A0A225VZQ0_9STRA</name>
<evidence type="ECO:0000256" key="1">
    <source>
        <dbReference type="SAM" id="MobiDB-lite"/>
    </source>
</evidence>
<feature type="signal peptide" evidence="2">
    <location>
        <begin position="1"/>
        <end position="20"/>
    </location>
</feature>
<feature type="compositionally biased region" description="Gly residues" evidence="1">
    <location>
        <begin position="68"/>
        <end position="78"/>
    </location>
</feature>
<accession>A0A225VZQ0</accession>
<sequence>MRRGQAFIALTLALVTSVNGIIAVDKVESIQDENNRNLVSFQDTTPAKDVGSRRSIDLSPSEEERRGVAGGHGRGGGSHTYYPPPAPTKESEKKKCKPVIQEGMSLWEKFKAWWNDPGYC</sequence>
<keyword evidence="4" id="KW-1185">Reference proteome</keyword>
<feature type="region of interest" description="Disordered" evidence="1">
    <location>
        <begin position="33"/>
        <end position="94"/>
    </location>
</feature>
<evidence type="ECO:0000256" key="2">
    <source>
        <dbReference type="SAM" id="SignalP"/>
    </source>
</evidence>
<dbReference type="Proteomes" id="UP000198211">
    <property type="component" value="Unassembled WGS sequence"/>
</dbReference>
<proteinExistence type="predicted"/>
<reference evidence="4" key="1">
    <citation type="submission" date="2017-03" db="EMBL/GenBank/DDBJ databases">
        <title>Phytopthora megakarya and P. palmivora, two closely related causual agents of cacao black pod achieved similar genome size and gene model numbers by different mechanisms.</title>
        <authorList>
            <person name="Ali S."/>
            <person name="Shao J."/>
            <person name="Larry D.J."/>
            <person name="Kronmiller B."/>
            <person name="Shen D."/>
            <person name="Strem M.D."/>
            <person name="Melnick R.L."/>
            <person name="Guiltinan M.J."/>
            <person name="Tyler B.M."/>
            <person name="Meinhardt L.W."/>
            <person name="Bailey B.A."/>
        </authorList>
    </citation>
    <scope>NUCLEOTIDE SEQUENCE [LARGE SCALE GENOMIC DNA]</scope>
    <source>
        <strain evidence="4">zdho120</strain>
    </source>
</reference>
<comment type="caution">
    <text evidence="3">The sequence shown here is derived from an EMBL/GenBank/DDBJ whole genome shotgun (WGS) entry which is preliminary data.</text>
</comment>
<evidence type="ECO:0000313" key="4">
    <source>
        <dbReference type="Proteomes" id="UP000198211"/>
    </source>
</evidence>
<feature type="chain" id="PRO_5013053368" evidence="2">
    <location>
        <begin position="21"/>
        <end position="120"/>
    </location>
</feature>
<dbReference type="EMBL" id="NBNE01002457">
    <property type="protein sequence ID" value="OWZ10398.1"/>
    <property type="molecule type" value="Genomic_DNA"/>
</dbReference>
<protein>
    <submittedName>
        <fullName evidence="3">RxLR effector protein</fullName>
    </submittedName>
</protein>